<evidence type="ECO:0000313" key="11">
    <source>
        <dbReference type="EMBL" id="QSW37799.1"/>
    </source>
</evidence>
<evidence type="ECO:0000256" key="3">
    <source>
        <dbReference type="ARBA" id="ARBA00022737"/>
    </source>
</evidence>
<dbReference type="InterPro" id="IPR001305">
    <property type="entry name" value="HSP_DnaJ_Cys-rich_dom"/>
</dbReference>
<reference evidence="11" key="2">
    <citation type="submission" date="2021-03" db="EMBL/GenBank/DDBJ databases">
        <title>Alternative transmission patterns in independently acquired nutritional co-symbionts of Dictyopharidae planthoppers.</title>
        <authorList>
            <person name="Michalik A."/>
            <person name="Lukasik P."/>
        </authorList>
    </citation>
    <scope>NUCLEOTIDE SEQUENCE</scope>
    <source>
        <strain evidence="11">DICMUL</strain>
    </source>
</reference>
<dbReference type="CDD" id="cd10719">
    <property type="entry name" value="DnaJ_zf"/>
    <property type="match status" value="1"/>
</dbReference>
<gene>
    <name evidence="11" type="ORF">JSR02_00605</name>
</gene>
<dbReference type="GO" id="GO:0031072">
    <property type="term" value="F:heat shock protein binding"/>
    <property type="evidence" value="ECO:0007669"/>
    <property type="project" value="InterPro"/>
</dbReference>
<keyword evidence="1" id="KW-0235">DNA replication</keyword>
<dbReference type="PROSITE" id="PS51188">
    <property type="entry name" value="ZF_CR"/>
    <property type="match status" value="1"/>
</dbReference>
<feature type="domain" description="CR-type" evidence="10">
    <location>
        <begin position="122"/>
        <end position="200"/>
    </location>
</feature>
<evidence type="ECO:0000256" key="5">
    <source>
        <dbReference type="ARBA" id="ARBA00022833"/>
    </source>
</evidence>
<evidence type="ECO:0000256" key="8">
    <source>
        <dbReference type="PROSITE-ProRule" id="PRU00546"/>
    </source>
</evidence>
<protein>
    <submittedName>
        <fullName evidence="11">DnaJ domain-containing protein</fullName>
    </submittedName>
</protein>
<evidence type="ECO:0000256" key="7">
    <source>
        <dbReference type="ARBA" id="ARBA00023186"/>
    </source>
</evidence>
<dbReference type="Pfam" id="PF00684">
    <property type="entry name" value="DnaJ_CXXCXGXG"/>
    <property type="match status" value="1"/>
</dbReference>
<dbReference type="InterPro" id="IPR001623">
    <property type="entry name" value="DnaJ_domain"/>
</dbReference>
<dbReference type="CDD" id="cd06257">
    <property type="entry name" value="DnaJ"/>
    <property type="match status" value="1"/>
</dbReference>
<keyword evidence="7" id="KW-0143">Chaperone</keyword>
<evidence type="ECO:0000256" key="1">
    <source>
        <dbReference type="ARBA" id="ARBA00022705"/>
    </source>
</evidence>
<evidence type="ECO:0000256" key="2">
    <source>
        <dbReference type="ARBA" id="ARBA00022723"/>
    </source>
</evidence>
<dbReference type="SMART" id="SM00271">
    <property type="entry name" value="DnaJ"/>
    <property type="match status" value="1"/>
</dbReference>
<dbReference type="Proteomes" id="UP000663602">
    <property type="component" value="Chromosome"/>
</dbReference>
<evidence type="ECO:0000259" key="10">
    <source>
        <dbReference type="PROSITE" id="PS51188"/>
    </source>
</evidence>
<reference evidence="11" key="1">
    <citation type="submission" date="2021-02" db="EMBL/GenBank/DDBJ databases">
        <authorList>
            <person name="Franco D."/>
        </authorList>
    </citation>
    <scope>NUCLEOTIDE SEQUENCE</scope>
    <source>
        <strain evidence="11">DICMUL</strain>
    </source>
</reference>
<dbReference type="SUPFAM" id="SSF46565">
    <property type="entry name" value="Chaperone J-domain"/>
    <property type="match status" value="1"/>
</dbReference>
<dbReference type="PRINTS" id="PR00625">
    <property type="entry name" value="JDOMAIN"/>
</dbReference>
<dbReference type="InterPro" id="IPR036869">
    <property type="entry name" value="J_dom_sf"/>
</dbReference>
<dbReference type="Gene3D" id="1.10.287.110">
    <property type="entry name" value="DnaJ domain"/>
    <property type="match status" value="1"/>
</dbReference>
<dbReference type="GO" id="GO:0042026">
    <property type="term" value="P:protein refolding"/>
    <property type="evidence" value="ECO:0007669"/>
    <property type="project" value="TreeGrafter"/>
</dbReference>
<accession>A0A974XDN0</accession>
<dbReference type="InterPro" id="IPR002939">
    <property type="entry name" value="DnaJ_C"/>
</dbReference>
<proteinExistence type="predicted"/>
<keyword evidence="6" id="KW-0346">Stress response</keyword>
<dbReference type="GO" id="GO:0008270">
    <property type="term" value="F:zinc ion binding"/>
    <property type="evidence" value="ECO:0007669"/>
    <property type="project" value="UniProtKB-KW"/>
</dbReference>
<feature type="zinc finger region" description="CR-type" evidence="8">
    <location>
        <begin position="122"/>
        <end position="200"/>
    </location>
</feature>
<dbReference type="GO" id="GO:0005737">
    <property type="term" value="C:cytoplasm"/>
    <property type="evidence" value="ECO:0007669"/>
    <property type="project" value="TreeGrafter"/>
</dbReference>
<dbReference type="Pfam" id="PF01556">
    <property type="entry name" value="DnaJ_C"/>
    <property type="match status" value="1"/>
</dbReference>
<sequence length="341" mass="38826">MYSKYYKILGLNENASLQEVKSAYRKLAMKYHPDRNSEPGATEKFKEIKHAYEVITNKVNPDTNSYSQQGFDSDSYTTSDYDFRGGFDDIFKTFFSTESTHESKYRDSVYKITITLDQAFWGCEYVANVSLWQLCPTCDGRKYQHVSGKSVCYLCNGTGYLKKLNSFFSIKRVCTRCAGKGYVVIDSCAKCTGQGKVQVANTITLTIPKGIVSGTRILLKDKKELVDPDERIFVAVYFEVHLSYGKGFTLDKRNNLHYRFKVKLVAALLGIETVVTIFKEPVTLKVPACTKDNDIVIINGKGYYCNNSAVRSDLYVHIVYIYPKVLTLKQEQALRALRELF</sequence>
<dbReference type="SUPFAM" id="SSF57938">
    <property type="entry name" value="DnaJ/Hsp40 cysteine-rich domain"/>
    <property type="match status" value="1"/>
</dbReference>
<dbReference type="Pfam" id="PF00226">
    <property type="entry name" value="DnaJ"/>
    <property type="match status" value="1"/>
</dbReference>
<organism evidence="11 12">
    <name type="scientific">Candidatus Vidania fulgoroideorum</name>
    <dbReference type="NCBI Taxonomy" id="881286"/>
    <lineage>
        <taxon>Bacteria</taxon>
        <taxon>Pseudomonadati</taxon>
        <taxon>Pseudomonadota</taxon>
        <taxon>Betaproteobacteria</taxon>
        <taxon>Candidatus Vidania</taxon>
    </lineage>
</organism>
<keyword evidence="5 8" id="KW-0862">Zinc</keyword>
<dbReference type="PROSITE" id="PS50076">
    <property type="entry name" value="DNAJ_2"/>
    <property type="match status" value="1"/>
</dbReference>
<dbReference type="PANTHER" id="PTHR43096">
    <property type="entry name" value="DNAJ HOMOLOG 1, MITOCHONDRIAL-RELATED"/>
    <property type="match status" value="1"/>
</dbReference>
<dbReference type="InterPro" id="IPR036410">
    <property type="entry name" value="HSP_DnaJ_Cys-rich_dom_sf"/>
</dbReference>
<keyword evidence="4 8" id="KW-0863">Zinc-finger</keyword>
<dbReference type="SUPFAM" id="SSF49493">
    <property type="entry name" value="HSP40/DnaJ peptide-binding domain"/>
    <property type="match status" value="2"/>
</dbReference>
<dbReference type="AlphaFoldDB" id="A0A974XDN0"/>
<dbReference type="EMBL" id="CP071410">
    <property type="protein sequence ID" value="QSW37799.1"/>
    <property type="molecule type" value="Genomic_DNA"/>
</dbReference>
<keyword evidence="2 8" id="KW-0479">Metal-binding</keyword>
<evidence type="ECO:0000313" key="12">
    <source>
        <dbReference type="Proteomes" id="UP000663602"/>
    </source>
</evidence>
<evidence type="ECO:0000256" key="4">
    <source>
        <dbReference type="ARBA" id="ARBA00022771"/>
    </source>
</evidence>
<dbReference type="GO" id="GO:0051082">
    <property type="term" value="F:unfolded protein binding"/>
    <property type="evidence" value="ECO:0007669"/>
    <property type="project" value="InterPro"/>
</dbReference>
<name>A0A974XDN0_9PROT</name>
<dbReference type="Gene3D" id="2.60.260.20">
    <property type="entry name" value="Urease metallochaperone UreE, N-terminal domain"/>
    <property type="match status" value="2"/>
</dbReference>
<dbReference type="PANTHER" id="PTHR43096:SF52">
    <property type="entry name" value="DNAJ HOMOLOG 1, MITOCHONDRIAL-RELATED"/>
    <property type="match status" value="1"/>
</dbReference>
<dbReference type="Gene3D" id="2.10.230.10">
    <property type="entry name" value="Heat shock protein DnaJ, cysteine-rich domain"/>
    <property type="match status" value="1"/>
</dbReference>
<dbReference type="InterPro" id="IPR008971">
    <property type="entry name" value="HSP40/DnaJ_pept-bd"/>
</dbReference>
<dbReference type="GO" id="GO:0006260">
    <property type="term" value="P:DNA replication"/>
    <property type="evidence" value="ECO:0007669"/>
    <property type="project" value="UniProtKB-KW"/>
</dbReference>
<evidence type="ECO:0000256" key="6">
    <source>
        <dbReference type="ARBA" id="ARBA00023016"/>
    </source>
</evidence>
<keyword evidence="3" id="KW-0677">Repeat</keyword>
<evidence type="ECO:0000259" key="9">
    <source>
        <dbReference type="PROSITE" id="PS50076"/>
    </source>
</evidence>
<feature type="domain" description="J" evidence="9">
    <location>
        <begin position="4"/>
        <end position="70"/>
    </location>
</feature>